<dbReference type="EMBL" id="FTMH01000031">
    <property type="protein sequence ID" value="SIQ76364.1"/>
    <property type="molecule type" value="Genomic_DNA"/>
</dbReference>
<sequence length="61" mass="7299">MGNVKNSLDRLEELGLLEQRGKPFEVTWEPIQLDFTLEEWLEEERGEERLERVMADLRDLP</sequence>
<dbReference type="Proteomes" id="UP000185547">
    <property type="component" value="Unassembled WGS sequence"/>
</dbReference>
<comment type="caution">
    <text evidence="1">The sequence shown here is derived from an EMBL/GenBank/DDBJ whole genome shotgun (WGS) entry which is preliminary data.</text>
</comment>
<name>A0A9X8R702_9CORY</name>
<reference evidence="1 2" key="1">
    <citation type="submission" date="2017-01" db="EMBL/GenBank/DDBJ databases">
        <authorList>
            <person name="Varghese N."/>
            <person name="Submissions S."/>
        </authorList>
    </citation>
    <scope>NUCLEOTIDE SEQUENCE [LARGE SCALE GENOMIC DNA]</scope>
    <source>
        <strain evidence="1 2">DSM 44280</strain>
    </source>
</reference>
<evidence type="ECO:0000313" key="2">
    <source>
        <dbReference type="Proteomes" id="UP000185547"/>
    </source>
</evidence>
<protein>
    <submittedName>
        <fullName evidence="1">Uncharacterized protein</fullName>
    </submittedName>
</protein>
<proteinExistence type="predicted"/>
<keyword evidence="2" id="KW-1185">Reference proteome</keyword>
<organism evidence="1 2">
    <name type="scientific">Corynebacterium afermentans</name>
    <dbReference type="NCBI Taxonomy" id="38286"/>
    <lineage>
        <taxon>Bacteria</taxon>
        <taxon>Bacillati</taxon>
        <taxon>Actinomycetota</taxon>
        <taxon>Actinomycetes</taxon>
        <taxon>Mycobacteriales</taxon>
        <taxon>Corynebacteriaceae</taxon>
        <taxon>Corynebacterium</taxon>
    </lineage>
</organism>
<dbReference type="AlphaFoldDB" id="A0A9X8R702"/>
<gene>
    <name evidence="1" type="ORF">SAMN05421802_13111</name>
</gene>
<evidence type="ECO:0000313" key="1">
    <source>
        <dbReference type="EMBL" id="SIQ76364.1"/>
    </source>
</evidence>
<accession>A0A9X8R702</accession>
<dbReference type="RefSeq" id="WP_034998061.1">
    <property type="nucleotide sequence ID" value="NZ_CABLBV010000017.1"/>
</dbReference>